<dbReference type="RefSeq" id="WP_311615720.1">
    <property type="nucleotide sequence ID" value="NZ_JAVRFI010000034.1"/>
</dbReference>
<gene>
    <name evidence="2" type="ORF">RM609_31885</name>
</gene>
<sequence>MPQWVAYFGAAEHAGARAVAARDLAAAGHRPRAASRYVTDAFTLRKPGFERVKVTDRIGLAAALFDEGDAEQGAAAAQQALTDAARVGSALVASRLNTLLAAARTAPPRWRKSVPGRRISRQSTRQQSRPESIAFMGKHSRSGPPNQPPRAVPRADPGDPLTAYNKRRRPPLGIYRRHRPLHGGAGHLRPDQPRALEQWDGFTYVPAGTAPDLAAARQWANEQTIA</sequence>
<proteinExistence type="predicted"/>
<evidence type="ECO:0000256" key="1">
    <source>
        <dbReference type="SAM" id="MobiDB-lite"/>
    </source>
</evidence>
<protein>
    <submittedName>
        <fullName evidence="2">DUF6087 family protein</fullName>
    </submittedName>
</protein>
<dbReference type="InterPro" id="IPR045733">
    <property type="entry name" value="DUF6087"/>
</dbReference>
<keyword evidence="3" id="KW-1185">Reference proteome</keyword>
<evidence type="ECO:0000313" key="2">
    <source>
        <dbReference type="EMBL" id="MDT0453650.1"/>
    </source>
</evidence>
<evidence type="ECO:0000313" key="3">
    <source>
        <dbReference type="Proteomes" id="UP001180531"/>
    </source>
</evidence>
<reference evidence="2" key="1">
    <citation type="submission" date="2024-05" db="EMBL/GenBank/DDBJ databases">
        <title>30 novel species of actinomycetes from the DSMZ collection.</title>
        <authorList>
            <person name="Nouioui I."/>
        </authorList>
    </citation>
    <scope>NUCLEOTIDE SEQUENCE</scope>
    <source>
        <strain evidence="2">DSM 40473</strain>
    </source>
</reference>
<feature type="region of interest" description="Disordered" evidence="1">
    <location>
        <begin position="105"/>
        <end position="192"/>
    </location>
</feature>
<feature type="compositionally biased region" description="Basic residues" evidence="1">
    <location>
        <begin position="165"/>
        <end position="181"/>
    </location>
</feature>
<dbReference type="Pfam" id="PF19565">
    <property type="entry name" value="DUF6087"/>
    <property type="match status" value="1"/>
</dbReference>
<comment type="caution">
    <text evidence="2">The sequence shown here is derived from an EMBL/GenBank/DDBJ whole genome shotgun (WGS) entry which is preliminary data.</text>
</comment>
<dbReference type="Proteomes" id="UP001180531">
    <property type="component" value="Unassembled WGS sequence"/>
</dbReference>
<organism evidence="2 3">
    <name type="scientific">Streptomyces hesseae</name>
    <dbReference type="NCBI Taxonomy" id="3075519"/>
    <lineage>
        <taxon>Bacteria</taxon>
        <taxon>Bacillati</taxon>
        <taxon>Actinomycetota</taxon>
        <taxon>Actinomycetes</taxon>
        <taxon>Kitasatosporales</taxon>
        <taxon>Streptomycetaceae</taxon>
        <taxon>Streptomyces</taxon>
    </lineage>
</organism>
<name>A0ABU2T056_9ACTN</name>
<dbReference type="EMBL" id="JAVRFI010000034">
    <property type="protein sequence ID" value="MDT0453650.1"/>
    <property type="molecule type" value="Genomic_DNA"/>
</dbReference>
<feature type="compositionally biased region" description="Basic residues" evidence="1">
    <location>
        <begin position="109"/>
        <end position="120"/>
    </location>
</feature>
<accession>A0ABU2T056</accession>